<feature type="compositionally biased region" description="Polar residues" evidence="1">
    <location>
        <begin position="110"/>
        <end position="125"/>
    </location>
</feature>
<evidence type="ECO:0008006" key="4">
    <source>
        <dbReference type="Google" id="ProtNLM"/>
    </source>
</evidence>
<feature type="compositionally biased region" description="Basic and acidic residues" evidence="1">
    <location>
        <begin position="127"/>
        <end position="138"/>
    </location>
</feature>
<name>A0AA35ZTN5_LACSI</name>
<reference evidence="2" key="1">
    <citation type="submission" date="2023-04" db="EMBL/GenBank/DDBJ databases">
        <authorList>
            <person name="Vijverberg K."/>
            <person name="Xiong W."/>
            <person name="Schranz E."/>
        </authorList>
    </citation>
    <scope>NUCLEOTIDE SEQUENCE</scope>
</reference>
<accession>A0AA35ZTN5</accession>
<dbReference type="EMBL" id="OX465084">
    <property type="protein sequence ID" value="CAI9298158.1"/>
    <property type="molecule type" value="Genomic_DNA"/>
</dbReference>
<dbReference type="AlphaFoldDB" id="A0AA35ZTN5"/>
<dbReference type="Proteomes" id="UP001177003">
    <property type="component" value="Chromosome 8"/>
</dbReference>
<evidence type="ECO:0000256" key="1">
    <source>
        <dbReference type="SAM" id="MobiDB-lite"/>
    </source>
</evidence>
<gene>
    <name evidence="2" type="ORF">LSALG_LOCUS36935</name>
</gene>
<keyword evidence="3" id="KW-1185">Reference proteome</keyword>
<proteinExistence type="predicted"/>
<evidence type="ECO:0000313" key="3">
    <source>
        <dbReference type="Proteomes" id="UP001177003"/>
    </source>
</evidence>
<feature type="compositionally biased region" description="Basic and acidic residues" evidence="1">
    <location>
        <begin position="23"/>
        <end position="108"/>
    </location>
</feature>
<organism evidence="2 3">
    <name type="scientific">Lactuca saligna</name>
    <name type="common">Willowleaf lettuce</name>
    <dbReference type="NCBI Taxonomy" id="75948"/>
    <lineage>
        <taxon>Eukaryota</taxon>
        <taxon>Viridiplantae</taxon>
        <taxon>Streptophyta</taxon>
        <taxon>Embryophyta</taxon>
        <taxon>Tracheophyta</taxon>
        <taxon>Spermatophyta</taxon>
        <taxon>Magnoliopsida</taxon>
        <taxon>eudicotyledons</taxon>
        <taxon>Gunneridae</taxon>
        <taxon>Pentapetalae</taxon>
        <taxon>asterids</taxon>
        <taxon>campanulids</taxon>
        <taxon>Asterales</taxon>
        <taxon>Asteraceae</taxon>
        <taxon>Cichorioideae</taxon>
        <taxon>Cichorieae</taxon>
        <taxon>Lactucinae</taxon>
        <taxon>Lactuca</taxon>
    </lineage>
</organism>
<feature type="compositionally biased region" description="Polar residues" evidence="1">
    <location>
        <begin position="13"/>
        <end position="22"/>
    </location>
</feature>
<sequence>MKTIFDSIDIGSPLSTNKTNTLAEKEKSEGVHEQGTKVEETKGDDTGKENSEDRNKGGTEAKNTKDGGEDKHTETEKGNAEDKGKKKSENQNKKGENADKTKGNKGDTHPSFSPGLSQDSDQTSRPSKHDLDQPREKKLVDAFKSPFKCRITDTKPKLTHQESIVCEWLFNFQGNTSYFKEINHPRANAISKESIKPQRLEMSWRTVKNKVDCGVFAMRHMETYMGQPLSKWKPGLHKESAVQQTTLEKLRQQYAHIMLTFEINMLKAKVLDLAEKYQKVEFKVRTDHAY</sequence>
<feature type="region of interest" description="Disordered" evidence="1">
    <location>
        <begin position="1"/>
        <end position="138"/>
    </location>
</feature>
<dbReference type="Gene3D" id="3.40.395.10">
    <property type="entry name" value="Adenoviral Proteinase, Chain A"/>
    <property type="match status" value="1"/>
</dbReference>
<evidence type="ECO:0000313" key="2">
    <source>
        <dbReference type="EMBL" id="CAI9298158.1"/>
    </source>
</evidence>
<protein>
    <recommendedName>
        <fullName evidence="4">Ubiquitin-like protease family profile domain-containing protein</fullName>
    </recommendedName>
</protein>